<keyword evidence="7" id="KW-0805">Transcription regulation</keyword>
<evidence type="ECO:0000256" key="9">
    <source>
        <dbReference type="ARBA" id="ARBA00023242"/>
    </source>
</evidence>
<keyword evidence="8" id="KW-0804">Transcription</keyword>
<dbReference type="Proteomes" id="UP000014760">
    <property type="component" value="Unassembled WGS sequence"/>
</dbReference>
<evidence type="ECO:0000313" key="12">
    <source>
        <dbReference type="Proteomes" id="UP000014760"/>
    </source>
</evidence>
<evidence type="ECO:0000256" key="1">
    <source>
        <dbReference type="ARBA" id="ARBA00004123"/>
    </source>
</evidence>
<evidence type="ECO:0000256" key="8">
    <source>
        <dbReference type="ARBA" id="ARBA00023163"/>
    </source>
</evidence>
<dbReference type="OMA" id="QRKESKC"/>
<keyword evidence="5" id="KW-0863">Zinc-finger</keyword>
<evidence type="ECO:0008006" key="13">
    <source>
        <dbReference type="Google" id="ProtNLM"/>
    </source>
</evidence>
<reference evidence="10 12" key="2">
    <citation type="journal article" date="2013" name="Nature">
        <title>Insights into bilaterian evolution from three spiralian genomes.</title>
        <authorList>
            <person name="Simakov O."/>
            <person name="Marletaz F."/>
            <person name="Cho S.J."/>
            <person name="Edsinger-Gonzales E."/>
            <person name="Havlak P."/>
            <person name="Hellsten U."/>
            <person name="Kuo D.H."/>
            <person name="Larsson T."/>
            <person name="Lv J."/>
            <person name="Arendt D."/>
            <person name="Savage R."/>
            <person name="Osoegawa K."/>
            <person name="de Jong P."/>
            <person name="Grimwood J."/>
            <person name="Chapman J.A."/>
            <person name="Shapiro H."/>
            <person name="Aerts A."/>
            <person name="Otillar R.P."/>
            <person name="Terry A.Y."/>
            <person name="Boore J.L."/>
            <person name="Grigoriev I.V."/>
            <person name="Lindberg D.R."/>
            <person name="Seaver E.C."/>
            <person name="Weisblat D.A."/>
            <person name="Putnam N.H."/>
            <person name="Rokhsar D.S."/>
        </authorList>
    </citation>
    <scope>NUCLEOTIDE SEQUENCE</scope>
    <source>
        <strain evidence="10 12">I ESC-2004</strain>
    </source>
</reference>
<proteinExistence type="inferred from homology"/>
<name>R7TP50_CAPTE</name>
<dbReference type="GO" id="GO:0000981">
    <property type="term" value="F:DNA-binding transcription factor activity, RNA polymerase II-specific"/>
    <property type="evidence" value="ECO:0007669"/>
    <property type="project" value="TreeGrafter"/>
</dbReference>
<dbReference type="EMBL" id="AMQN01002421">
    <property type="status" value="NOT_ANNOTATED_CDS"/>
    <property type="molecule type" value="Genomic_DNA"/>
</dbReference>
<keyword evidence="9" id="KW-0539">Nucleus</keyword>
<dbReference type="PROSITE" id="PS51802">
    <property type="entry name" value="ZF_CCHHC"/>
    <property type="match status" value="2"/>
</dbReference>
<evidence type="ECO:0000313" key="10">
    <source>
        <dbReference type="EMBL" id="ELT95439.1"/>
    </source>
</evidence>
<dbReference type="InterPro" id="IPR002515">
    <property type="entry name" value="Znf_C2H2C"/>
</dbReference>
<reference evidence="11" key="3">
    <citation type="submission" date="2015-06" db="UniProtKB">
        <authorList>
            <consortium name="EnsemblMetazoa"/>
        </authorList>
    </citation>
    <scope>IDENTIFICATION</scope>
</reference>
<dbReference type="SUPFAM" id="SSF103637">
    <property type="entry name" value="CCHHC domain"/>
    <property type="match status" value="2"/>
</dbReference>
<dbReference type="GO" id="GO:0008270">
    <property type="term" value="F:zinc ion binding"/>
    <property type="evidence" value="ECO:0007669"/>
    <property type="project" value="UniProtKB-KW"/>
</dbReference>
<dbReference type="GO" id="GO:0005634">
    <property type="term" value="C:nucleus"/>
    <property type="evidence" value="ECO:0007669"/>
    <property type="project" value="UniProtKB-SubCell"/>
</dbReference>
<keyword evidence="6" id="KW-0862">Zinc</keyword>
<evidence type="ECO:0000256" key="2">
    <source>
        <dbReference type="ARBA" id="ARBA00010194"/>
    </source>
</evidence>
<keyword evidence="3" id="KW-0479">Metal-binding</keyword>
<dbReference type="HOGENOM" id="CLU_184699_0_0_1"/>
<dbReference type="PANTHER" id="PTHR10816">
    <property type="entry name" value="MYELIN TRANSCRIPTION FACTOR 1-RELATED"/>
    <property type="match status" value="1"/>
</dbReference>
<dbReference type="Gene3D" id="4.10.320.30">
    <property type="match status" value="2"/>
</dbReference>
<dbReference type="AlphaFoldDB" id="R7TP50"/>
<organism evidence="10">
    <name type="scientific">Capitella teleta</name>
    <name type="common">Polychaete worm</name>
    <dbReference type="NCBI Taxonomy" id="283909"/>
    <lineage>
        <taxon>Eukaryota</taxon>
        <taxon>Metazoa</taxon>
        <taxon>Spiralia</taxon>
        <taxon>Lophotrochozoa</taxon>
        <taxon>Annelida</taxon>
        <taxon>Polychaeta</taxon>
        <taxon>Sedentaria</taxon>
        <taxon>Scolecida</taxon>
        <taxon>Capitellidae</taxon>
        <taxon>Capitella</taxon>
    </lineage>
</organism>
<evidence type="ECO:0000313" key="11">
    <source>
        <dbReference type="EnsemblMetazoa" id="CapteP130298"/>
    </source>
</evidence>
<dbReference type="FunFam" id="4.10.320.30:FF:000001">
    <property type="entry name" value="Myelin transcription factor 1-like, a"/>
    <property type="match status" value="1"/>
</dbReference>
<dbReference type="EMBL" id="KB309137">
    <property type="protein sequence ID" value="ELT95439.1"/>
    <property type="molecule type" value="Genomic_DNA"/>
</dbReference>
<evidence type="ECO:0000256" key="5">
    <source>
        <dbReference type="ARBA" id="ARBA00022771"/>
    </source>
</evidence>
<sequence length="95" mass="10248">MASTEISSQSLFLHADSKCPTPGCDGTGHATGLYSHHRSLSGCPRKDKATAELLSINDSVLRCPTPGCNGRGHVNSNRNSHRRCTHFTLENDSKI</sequence>
<evidence type="ECO:0000256" key="6">
    <source>
        <dbReference type="ARBA" id="ARBA00022833"/>
    </source>
</evidence>
<comment type="subcellular location">
    <subcellularLocation>
        <location evidence="1">Nucleus</location>
    </subcellularLocation>
</comment>
<protein>
    <recommendedName>
        <fullName evidence="13">Myelin transcription factor 1 domain-containing protein</fullName>
    </recommendedName>
</protein>
<evidence type="ECO:0000256" key="4">
    <source>
        <dbReference type="ARBA" id="ARBA00022737"/>
    </source>
</evidence>
<evidence type="ECO:0000256" key="7">
    <source>
        <dbReference type="ARBA" id="ARBA00023015"/>
    </source>
</evidence>
<gene>
    <name evidence="10" type="ORF">CAPTEDRAFT_130298</name>
</gene>
<dbReference type="GO" id="GO:0007399">
    <property type="term" value="P:nervous system development"/>
    <property type="evidence" value="ECO:0007669"/>
    <property type="project" value="UniProtKB-KW"/>
</dbReference>
<dbReference type="Pfam" id="PF01530">
    <property type="entry name" value="zf-C2HC"/>
    <property type="match status" value="2"/>
</dbReference>
<dbReference type="OrthoDB" id="10069059at2759"/>
<accession>R7TP50</accession>
<dbReference type="GO" id="GO:0000978">
    <property type="term" value="F:RNA polymerase II cis-regulatory region sequence-specific DNA binding"/>
    <property type="evidence" value="ECO:0007669"/>
    <property type="project" value="TreeGrafter"/>
</dbReference>
<dbReference type="InterPro" id="IPR036060">
    <property type="entry name" value="Znf_C2H2C_sf"/>
</dbReference>
<keyword evidence="12" id="KW-1185">Reference proteome</keyword>
<comment type="similarity">
    <text evidence="2">Belongs to the MYT1 family.</text>
</comment>
<evidence type="ECO:0000256" key="3">
    <source>
        <dbReference type="ARBA" id="ARBA00022723"/>
    </source>
</evidence>
<dbReference type="EnsemblMetazoa" id="CapteT130298">
    <property type="protein sequence ID" value="CapteP130298"/>
    <property type="gene ID" value="CapteG130298"/>
</dbReference>
<keyword evidence="4" id="KW-0677">Repeat</keyword>
<reference evidence="12" key="1">
    <citation type="submission" date="2012-12" db="EMBL/GenBank/DDBJ databases">
        <authorList>
            <person name="Hellsten U."/>
            <person name="Grimwood J."/>
            <person name="Chapman J.A."/>
            <person name="Shapiro H."/>
            <person name="Aerts A."/>
            <person name="Otillar R.P."/>
            <person name="Terry A.Y."/>
            <person name="Boore J.L."/>
            <person name="Simakov O."/>
            <person name="Marletaz F."/>
            <person name="Cho S.-J."/>
            <person name="Edsinger-Gonzales E."/>
            <person name="Havlak P."/>
            <person name="Kuo D.-H."/>
            <person name="Larsson T."/>
            <person name="Lv J."/>
            <person name="Arendt D."/>
            <person name="Savage R."/>
            <person name="Osoegawa K."/>
            <person name="de Jong P."/>
            <person name="Lindberg D.R."/>
            <person name="Seaver E.C."/>
            <person name="Weisblat D.A."/>
            <person name="Putnam N.H."/>
            <person name="Grigoriev I.V."/>
            <person name="Rokhsar D.S."/>
        </authorList>
    </citation>
    <scope>NUCLEOTIDE SEQUENCE</scope>
    <source>
        <strain evidence="12">I ESC-2004</strain>
    </source>
</reference>
<dbReference type="PANTHER" id="PTHR10816:SF15">
    <property type="entry name" value="MYELIN TRANSCRIPTION FACTOR 1-LIKE PROTEIN"/>
    <property type="match status" value="1"/>
</dbReference>
<dbReference type="STRING" id="283909.R7TP50"/>